<reference evidence="1" key="1">
    <citation type="submission" date="2020-05" db="EMBL/GenBank/DDBJ databases">
        <title>Phylogenomic resolution of chytrid fungi.</title>
        <authorList>
            <person name="Stajich J.E."/>
            <person name="Amses K."/>
            <person name="Simmons R."/>
            <person name="Seto K."/>
            <person name="Myers J."/>
            <person name="Bonds A."/>
            <person name="Quandt C.A."/>
            <person name="Barry K."/>
            <person name="Liu P."/>
            <person name="Grigoriev I."/>
            <person name="Longcore J.E."/>
            <person name="James T.Y."/>
        </authorList>
    </citation>
    <scope>NUCLEOTIDE SEQUENCE</scope>
    <source>
        <strain evidence="1">JEL0318</strain>
    </source>
</reference>
<name>A0AAD5S9Z2_9FUNG</name>
<dbReference type="AlphaFoldDB" id="A0AAD5S9Z2"/>
<organism evidence="1 2">
    <name type="scientific">Rhizophlyctis rosea</name>
    <dbReference type="NCBI Taxonomy" id="64517"/>
    <lineage>
        <taxon>Eukaryota</taxon>
        <taxon>Fungi</taxon>
        <taxon>Fungi incertae sedis</taxon>
        <taxon>Chytridiomycota</taxon>
        <taxon>Chytridiomycota incertae sedis</taxon>
        <taxon>Chytridiomycetes</taxon>
        <taxon>Rhizophlyctidales</taxon>
        <taxon>Rhizophlyctidaceae</taxon>
        <taxon>Rhizophlyctis</taxon>
    </lineage>
</organism>
<gene>
    <name evidence="1" type="ORF">HK097_010699</name>
</gene>
<protein>
    <submittedName>
        <fullName evidence="1">Uncharacterized protein</fullName>
    </submittedName>
</protein>
<dbReference type="EMBL" id="JADGJD010000816">
    <property type="protein sequence ID" value="KAJ3048299.1"/>
    <property type="molecule type" value="Genomic_DNA"/>
</dbReference>
<evidence type="ECO:0000313" key="2">
    <source>
        <dbReference type="Proteomes" id="UP001212841"/>
    </source>
</evidence>
<accession>A0AAD5S9Z2</accession>
<keyword evidence="2" id="KW-1185">Reference proteome</keyword>
<proteinExistence type="predicted"/>
<sequence>MYNVSGAGKTRTVLEGLCSVFGIYMTMGIPGNHGSADLSSAMEHMQQKLMNLRAVPPGVDAHDEALYNHDAVTRHLLAMLLSRLLALSAYLKSSPVGSSKAFLFFQLFPFVDDRDILLELWHILSPVSGDDLRSWIAETWRDVKGCLGREELPIFVDEAQLGLNSMVDRFLSASDEAETRPFLAALCRTYGSPDSFTRVFLTGTGLSLTQAQQALGSFTAKATAQMDVFVSFPSLIEESDFKGLWDVYFPGADYGQAYKWLKGRPRFLATYIEKLLVTWDRIAVLEELVDSLTAPVDLMGLGSIGSQLERLVQGHRPAFVAGTNFLDVVARIVTFYLFTGSPAPLRNHEEFQLIDIGFARLRRRLELSQAFVEEPLAIVAASRWLQSGGRGGLLAQIERSMLNVGVGDSSLGFLWEYACAAAFDTVLDGRTPLSETLLRDLESKPVWADEAASIAPCFWRDGHIVAEDRDPNVVLAGRSSAEGDFVKWLEDPQGRRVWFPEEIAGPDLGFILRTSRTGTLIPVICQV</sequence>
<evidence type="ECO:0000313" key="1">
    <source>
        <dbReference type="EMBL" id="KAJ3048299.1"/>
    </source>
</evidence>
<comment type="caution">
    <text evidence="1">The sequence shown here is derived from an EMBL/GenBank/DDBJ whole genome shotgun (WGS) entry which is preliminary data.</text>
</comment>
<dbReference type="Proteomes" id="UP001212841">
    <property type="component" value="Unassembled WGS sequence"/>
</dbReference>